<evidence type="ECO:0000256" key="1">
    <source>
        <dbReference type="SAM" id="SignalP"/>
    </source>
</evidence>
<feature type="chain" id="PRO_5032984089" evidence="1">
    <location>
        <begin position="26"/>
        <end position="265"/>
    </location>
</feature>
<evidence type="ECO:0000313" key="2">
    <source>
        <dbReference type="EMBL" id="QOP40227.1"/>
    </source>
</evidence>
<dbReference type="Proteomes" id="UP000593910">
    <property type="component" value="Chromosome"/>
</dbReference>
<accession>A0A7M3V8Z4</accession>
<feature type="signal peptide" evidence="1">
    <location>
        <begin position="1"/>
        <end position="25"/>
    </location>
</feature>
<dbReference type="AlphaFoldDB" id="A0A7M3V8Z4"/>
<name>A0A7M3V8Z4_9BACT</name>
<dbReference type="EMBL" id="CP041165">
    <property type="protein sequence ID" value="QOP40227.1"/>
    <property type="molecule type" value="Genomic_DNA"/>
</dbReference>
<proteinExistence type="predicted"/>
<keyword evidence="1" id="KW-0732">Signal</keyword>
<gene>
    <name evidence="2" type="ORF">FJR03_00110</name>
</gene>
<organism evidence="2 3">
    <name type="scientific">Sulfurimonas marina</name>
    <dbReference type="NCBI Taxonomy" id="2590551"/>
    <lineage>
        <taxon>Bacteria</taxon>
        <taxon>Pseudomonadati</taxon>
        <taxon>Campylobacterota</taxon>
        <taxon>Epsilonproteobacteria</taxon>
        <taxon>Campylobacterales</taxon>
        <taxon>Sulfurimonadaceae</taxon>
        <taxon>Sulfurimonas</taxon>
    </lineage>
</organism>
<evidence type="ECO:0000313" key="3">
    <source>
        <dbReference type="Proteomes" id="UP000593910"/>
    </source>
</evidence>
<dbReference type="KEGG" id="smax:FJR03_00110"/>
<reference evidence="2 3" key="1">
    <citation type="submission" date="2019-06" db="EMBL/GenBank/DDBJ databases">
        <title>Sulfurimonas gotlandica sp. nov., a chemoautotrophic and psychrotolerant epsilonproteobacterium isolated from a pelagic redoxcline, and an emended description of the genus Sulfurimonas.</title>
        <authorList>
            <person name="Wang S."/>
            <person name="Jiang L."/>
            <person name="Shao Z."/>
        </authorList>
    </citation>
    <scope>NUCLEOTIDE SEQUENCE [LARGE SCALE GENOMIC DNA]</scope>
    <source>
        <strain evidence="2 3">B2</strain>
    </source>
</reference>
<protein>
    <submittedName>
        <fullName evidence="2">Transporter</fullName>
    </submittedName>
</protein>
<sequence>MVTVGLKKYISSLILSVSLPMAAFAEHSSDDLAKKLANPVASLISIPFQFNYDRNIGPNEKGVRTTLNIQPVLPFELSDDWNLISRTIFSVMDQKDVVSGSQSGLGDTVQTFFLSPNKSNGGLIWGVGPVFLLPTATDELLGGEKWGVGPSAVLIQQEGSYNLVLLANYIKSFAGDKNRTDISSAFVNPVVSKNIPGGWTLGVQLEHTFDLKNEEDTGVSSAFISKVTQINGQTLSFSLVPKYWYKTTDNSAKGFGLRGSVVFIF</sequence>
<keyword evidence="3" id="KW-1185">Reference proteome</keyword>